<dbReference type="GO" id="GO:0006488">
    <property type="term" value="P:dolichol-linked oligosaccharide biosynthetic process"/>
    <property type="evidence" value="ECO:0007669"/>
    <property type="project" value="InterPro"/>
</dbReference>
<feature type="transmembrane region" description="Helical" evidence="6">
    <location>
        <begin position="170"/>
        <end position="187"/>
    </location>
</feature>
<dbReference type="Gramene" id="Kaladp0067s0122.1.v1.1">
    <property type="protein sequence ID" value="Kaladp0067s0122.1.v1.1"/>
    <property type="gene ID" value="Kaladp0067s0122.v1.1"/>
</dbReference>
<dbReference type="InterPro" id="IPR001104">
    <property type="entry name" value="3-oxo-5_a-steroid_4-DH_C"/>
</dbReference>
<name>A0A7N0UHE4_KALFE</name>
<organism evidence="8 9">
    <name type="scientific">Kalanchoe fedtschenkoi</name>
    <name type="common">Lavender scallops</name>
    <name type="synonym">South American air plant</name>
    <dbReference type="NCBI Taxonomy" id="63787"/>
    <lineage>
        <taxon>Eukaryota</taxon>
        <taxon>Viridiplantae</taxon>
        <taxon>Streptophyta</taxon>
        <taxon>Embryophyta</taxon>
        <taxon>Tracheophyta</taxon>
        <taxon>Spermatophyta</taxon>
        <taxon>Magnoliopsida</taxon>
        <taxon>eudicotyledons</taxon>
        <taxon>Gunneridae</taxon>
        <taxon>Pentapetalae</taxon>
        <taxon>Saxifragales</taxon>
        <taxon>Crassulaceae</taxon>
        <taxon>Kalanchoe</taxon>
    </lineage>
</organism>
<keyword evidence="9" id="KW-1185">Reference proteome</keyword>
<dbReference type="UniPathway" id="UPA00378"/>
<dbReference type="GO" id="GO:0016095">
    <property type="term" value="P:polyprenol catabolic process"/>
    <property type="evidence" value="ECO:0007669"/>
    <property type="project" value="TreeGrafter"/>
</dbReference>
<dbReference type="InterPro" id="IPR039698">
    <property type="entry name" value="Dfg10/SRD5A3"/>
</dbReference>
<keyword evidence="3 6" id="KW-0812">Transmembrane</keyword>
<sequence>MLGLTELSQVLSLRDVRLSWLLQAWWLAFMLPILVASIPLSPLASFRDLLLGFARRGKTMPPSSSPQKFTVPKKFFLHFYVLSVVWTTALLVLTWNYAYKVAPLDSDPMSHLTGGAHIFSLHNSHPTSVSQRYLVWRSVFLLLLMETQVLRRLYETLYVFKHSHSGRMHILLYLLGHYFYVAVPLSLCHGCVVEVLNFTADQVAEFYVTPAQERISVMEHDFWGYLKPLRKLGWCEWAGAAVFLWGWIHQLNCHAILGSLRQRKTDRDKHLTPTGDWFNYVSSPHYLAEMVIYAGLVTASGGTDLTIWLVFALTVANLCFAAGETHRWYLDKFEDYPRDRKAVIPLVY</sequence>
<feature type="domain" description="3-oxo-5-alpha-steroid 4-dehydrogenase C-terminal" evidence="7">
    <location>
        <begin position="235"/>
        <end position="348"/>
    </location>
</feature>
<feature type="transmembrane region" description="Helical" evidence="6">
    <location>
        <begin position="133"/>
        <end position="150"/>
    </location>
</feature>
<evidence type="ECO:0000256" key="2">
    <source>
        <dbReference type="ARBA" id="ARBA00004922"/>
    </source>
</evidence>
<keyword evidence="4 6" id="KW-1133">Transmembrane helix</keyword>
<dbReference type="AlphaFoldDB" id="A0A7N0UHE4"/>
<evidence type="ECO:0000259" key="7">
    <source>
        <dbReference type="Pfam" id="PF02544"/>
    </source>
</evidence>
<dbReference type="PANTHER" id="PTHR14624:SF2">
    <property type="entry name" value="POLYPRENOL REDUCTASE"/>
    <property type="match status" value="1"/>
</dbReference>
<evidence type="ECO:0000313" key="9">
    <source>
        <dbReference type="Proteomes" id="UP000594263"/>
    </source>
</evidence>
<protein>
    <recommendedName>
        <fullName evidence="7">3-oxo-5-alpha-steroid 4-dehydrogenase C-terminal domain-containing protein</fullName>
    </recommendedName>
</protein>
<proteinExistence type="predicted"/>
<dbReference type="EnsemblPlants" id="Kaladp0067s0122.1.v1.1">
    <property type="protein sequence ID" value="Kaladp0067s0122.1.v1.1"/>
    <property type="gene ID" value="Kaladp0067s0122.v1.1"/>
</dbReference>
<evidence type="ECO:0000313" key="8">
    <source>
        <dbReference type="EnsemblPlants" id="Kaladp0067s0122.1.v1.1"/>
    </source>
</evidence>
<accession>A0A7N0UHE4</accession>
<dbReference type="PROSITE" id="PS50244">
    <property type="entry name" value="S5A_REDUCTASE"/>
    <property type="match status" value="1"/>
</dbReference>
<comment type="pathway">
    <text evidence="2">Protein modification; protein glycosylation.</text>
</comment>
<evidence type="ECO:0000256" key="6">
    <source>
        <dbReference type="SAM" id="Phobius"/>
    </source>
</evidence>
<evidence type="ECO:0000256" key="3">
    <source>
        <dbReference type="ARBA" id="ARBA00022692"/>
    </source>
</evidence>
<dbReference type="PANTHER" id="PTHR14624">
    <property type="entry name" value="DFG10 PROTEIN"/>
    <property type="match status" value="1"/>
</dbReference>
<dbReference type="OMA" id="WSLHGKN"/>
<evidence type="ECO:0000256" key="4">
    <source>
        <dbReference type="ARBA" id="ARBA00022989"/>
    </source>
</evidence>
<feature type="transmembrane region" description="Helical" evidence="6">
    <location>
        <begin position="75"/>
        <end position="98"/>
    </location>
</feature>
<dbReference type="Gene3D" id="1.20.120.1630">
    <property type="match status" value="1"/>
</dbReference>
<dbReference type="GO" id="GO:0003865">
    <property type="term" value="F:3-oxo-5-alpha-steroid 4-dehydrogenase activity"/>
    <property type="evidence" value="ECO:0007669"/>
    <property type="project" value="TreeGrafter"/>
</dbReference>
<evidence type="ECO:0000256" key="5">
    <source>
        <dbReference type="ARBA" id="ARBA00023136"/>
    </source>
</evidence>
<reference evidence="8" key="1">
    <citation type="submission" date="2021-01" db="UniProtKB">
        <authorList>
            <consortium name="EnsemblPlants"/>
        </authorList>
    </citation>
    <scope>IDENTIFICATION</scope>
</reference>
<comment type="subcellular location">
    <subcellularLocation>
        <location evidence="1">Membrane</location>
        <topology evidence="1">Multi-pass membrane protein</topology>
    </subcellularLocation>
</comment>
<feature type="transmembrane region" description="Helical" evidence="6">
    <location>
        <begin position="20"/>
        <end position="46"/>
    </location>
</feature>
<keyword evidence="5 6" id="KW-0472">Membrane</keyword>
<dbReference type="GO" id="GO:0016020">
    <property type="term" value="C:membrane"/>
    <property type="evidence" value="ECO:0007669"/>
    <property type="project" value="UniProtKB-SubCell"/>
</dbReference>
<evidence type="ECO:0000256" key="1">
    <source>
        <dbReference type="ARBA" id="ARBA00004141"/>
    </source>
</evidence>
<dbReference type="Proteomes" id="UP000594263">
    <property type="component" value="Unplaced"/>
</dbReference>
<dbReference type="Pfam" id="PF02544">
    <property type="entry name" value="Steroid_dh"/>
    <property type="match status" value="1"/>
</dbReference>
<dbReference type="GO" id="GO:0005783">
    <property type="term" value="C:endoplasmic reticulum"/>
    <property type="evidence" value="ECO:0007669"/>
    <property type="project" value="TreeGrafter"/>
</dbReference>